<dbReference type="GO" id="GO:0003677">
    <property type="term" value="F:DNA binding"/>
    <property type="evidence" value="ECO:0007669"/>
    <property type="project" value="InterPro"/>
</dbReference>
<dbReference type="InterPro" id="IPR009061">
    <property type="entry name" value="DNA-bd_dom_put_sf"/>
</dbReference>
<dbReference type="Pfam" id="PF12728">
    <property type="entry name" value="HTH_17"/>
    <property type="match status" value="1"/>
</dbReference>
<dbReference type="InterPro" id="IPR041657">
    <property type="entry name" value="HTH_17"/>
</dbReference>
<organism evidence="2 3">
    <name type="scientific">Lysinibacillus pakistanensis</name>
    <dbReference type="NCBI Taxonomy" id="759811"/>
    <lineage>
        <taxon>Bacteria</taxon>
        <taxon>Bacillati</taxon>
        <taxon>Bacillota</taxon>
        <taxon>Bacilli</taxon>
        <taxon>Bacillales</taxon>
        <taxon>Bacillaceae</taxon>
        <taxon>Lysinibacillus</taxon>
    </lineage>
</organism>
<dbReference type="SUPFAM" id="SSF46955">
    <property type="entry name" value="Putative DNA-binding domain"/>
    <property type="match status" value="1"/>
</dbReference>
<sequence length="61" mass="6938">MEKITLTVKEAAKFIGVSATTVYTMVRQNEIPYKKVRGSILFHRPTIEHWLTTDTNGGETK</sequence>
<dbReference type="NCBIfam" id="TIGR01764">
    <property type="entry name" value="excise"/>
    <property type="match status" value="1"/>
</dbReference>
<feature type="domain" description="Helix-turn-helix" evidence="1">
    <location>
        <begin position="6"/>
        <end position="52"/>
    </location>
</feature>
<dbReference type="RefSeq" id="WP_283870491.1">
    <property type="nucleotide sequence ID" value="NZ_CP126101.1"/>
</dbReference>
<protein>
    <submittedName>
        <fullName evidence="2">Helix-turn-helix domain-containing protein</fullName>
    </submittedName>
</protein>
<dbReference type="AlphaFoldDB" id="A0AAX3WZB1"/>
<evidence type="ECO:0000259" key="1">
    <source>
        <dbReference type="Pfam" id="PF12728"/>
    </source>
</evidence>
<reference evidence="2" key="1">
    <citation type="submission" date="2023-05" db="EMBL/GenBank/DDBJ databases">
        <title>Comparative genomics of Bacillaceae isolates and their secondary metabolite potential.</title>
        <authorList>
            <person name="Song L."/>
            <person name="Nielsen L.J."/>
            <person name="Mohite O."/>
            <person name="Xu X."/>
            <person name="Weber T."/>
            <person name="Kovacs A.T."/>
        </authorList>
    </citation>
    <scope>NUCLEOTIDE SEQUENCE</scope>
    <source>
        <strain evidence="2">LY1</strain>
    </source>
</reference>
<evidence type="ECO:0000313" key="2">
    <source>
        <dbReference type="EMBL" id="WHY52001.1"/>
    </source>
</evidence>
<evidence type="ECO:0000313" key="3">
    <source>
        <dbReference type="Proteomes" id="UP001178322"/>
    </source>
</evidence>
<accession>A0AAX3WZB1</accession>
<proteinExistence type="predicted"/>
<dbReference type="Proteomes" id="UP001178322">
    <property type="component" value="Chromosome"/>
</dbReference>
<gene>
    <name evidence="2" type="ORF">QNH24_01870</name>
</gene>
<dbReference type="InterPro" id="IPR010093">
    <property type="entry name" value="SinI_DNA-bd"/>
</dbReference>
<dbReference type="EMBL" id="CP126101">
    <property type="protein sequence ID" value="WHY52001.1"/>
    <property type="molecule type" value="Genomic_DNA"/>
</dbReference>
<name>A0AAX3WZB1_9BACI</name>
<dbReference type="Gene3D" id="1.10.1660.10">
    <property type="match status" value="1"/>
</dbReference>